<reference evidence="6 7" key="1">
    <citation type="submission" date="2019-03" db="EMBL/GenBank/DDBJ databases">
        <title>Genomic Encyclopedia of Archaeal and Bacterial Type Strains, Phase II (KMG-II): from individual species to whole genera.</title>
        <authorList>
            <person name="Goeker M."/>
        </authorList>
    </citation>
    <scope>NUCLEOTIDE SEQUENCE [LARGE SCALE GENOMIC DNA]</scope>
    <source>
        <strain evidence="6 7">DSM 28323</strain>
    </source>
</reference>
<evidence type="ECO:0000313" key="7">
    <source>
        <dbReference type="Proteomes" id="UP000295741"/>
    </source>
</evidence>
<evidence type="ECO:0000313" key="6">
    <source>
        <dbReference type="EMBL" id="TDO26358.1"/>
    </source>
</evidence>
<feature type="transmembrane region" description="Helical" evidence="5">
    <location>
        <begin position="103"/>
        <end position="121"/>
    </location>
</feature>
<keyword evidence="3 5" id="KW-1133">Transmembrane helix</keyword>
<comment type="caution">
    <text evidence="6">The sequence shown here is derived from an EMBL/GenBank/DDBJ whole genome shotgun (WGS) entry which is preliminary data.</text>
</comment>
<dbReference type="RefSeq" id="WP_133474213.1">
    <property type="nucleotide sequence ID" value="NZ_SNWP01000011.1"/>
</dbReference>
<keyword evidence="7" id="KW-1185">Reference proteome</keyword>
<dbReference type="PANTHER" id="PTHR37306:SF1">
    <property type="entry name" value="COLICIN V PRODUCTION PROTEIN"/>
    <property type="match status" value="1"/>
</dbReference>
<organism evidence="6 7">
    <name type="scientific">Sediminibacterium goheungense</name>
    <dbReference type="NCBI Taxonomy" id="1086393"/>
    <lineage>
        <taxon>Bacteria</taxon>
        <taxon>Pseudomonadati</taxon>
        <taxon>Bacteroidota</taxon>
        <taxon>Chitinophagia</taxon>
        <taxon>Chitinophagales</taxon>
        <taxon>Chitinophagaceae</taxon>
        <taxon>Sediminibacterium</taxon>
    </lineage>
</organism>
<dbReference type="Proteomes" id="UP000295741">
    <property type="component" value="Unassembled WGS sequence"/>
</dbReference>
<dbReference type="AlphaFoldDB" id="A0A4V3C4K5"/>
<dbReference type="OrthoDB" id="1492026at2"/>
<protein>
    <submittedName>
        <fullName evidence="6">Membrane protein required for colicin V production</fullName>
    </submittedName>
</protein>
<evidence type="ECO:0000256" key="3">
    <source>
        <dbReference type="ARBA" id="ARBA00022989"/>
    </source>
</evidence>
<dbReference type="EMBL" id="SNWP01000011">
    <property type="protein sequence ID" value="TDO26358.1"/>
    <property type="molecule type" value="Genomic_DNA"/>
</dbReference>
<accession>A0A4V3C4K5</accession>
<feature type="transmembrane region" description="Helical" evidence="5">
    <location>
        <begin position="21"/>
        <end position="41"/>
    </location>
</feature>
<dbReference type="InterPro" id="IPR003825">
    <property type="entry name" value="Colicin-V_CvpA"/>
</dbReference>
<dbReference type="Pfam" id="PF02674">
    <property type="entry name" value="Colicin_V"/>
    <property type="match status" value="1"/>
</dbReference>
<evidence type="ECO:0000256" key="4">
    <source>
        <dbReference type="ARBA" id="ARBA00023136"/>
    </source>
</evidence>
<keyword evidence="4 5" id="KW-0472">Membrane</keyword>
<evidence type="ECO:0000256" key="1">
    <source>
        <dbReference type="ARBA" id="ARBA00004141"/>
    </source>
</evidence>
<feature type="transmembrane region" description="Helical" evidence="5">
    <location>
        <begin position="61"/>
        <end position="82"/>
    </location>
</feature>
<evidence type="ECO:0000256" key="5">
    <source>
        <dbReference type="SAM" id="Phobius"/>
    </source>
</evidence>
<dbReference type="GO" id="GO:0016020">
    <property type="term" value="C:membrane"/>
    <property type="evidence" value="ECO:0007669"/>
    <property type="project" value="UniProtKB-SubCell"/>
</dbReference>
<comment type="subcellular location">
    <subcellularLocation>
        <location evidence="1">Membrane</location>
        <topology evidence="1">Multi-pass membrane protein</topology>
    </subcellularLocation>
</comment>
<dbReference type="GO" id="GO:0009403">
    <property type="term" value="P:toxin biosynthetic process"/>
    <property type="evidence" value="ECO:0007669"/>
    <property type="project" value="InterPro"/>
</dbReference>
<evidence type="ECO:0000256" key="2">
    <source>
        <dbReference type="ARBA" id="ARBA00022692"/>
    </source>
</evidence>
<name>A0A4V3C4K5_9BACT</name>
<keyword evidence="2 5" id="KW-0812">Transmembrane</keyword>
<dbReference type="PANTHER" id="PTHR37306">
    <property type="entry name" value="COLICIN V PRODUCTION PROTEIN"/>
    <property type="match status" value="1"/>
</dbReference>
<sequence length="181" mass="19746">MLIDIIFIICMVLALFKGYRNGLIVAVFSLVSIIVGLAAAMKLSVYVAKQLGEHTSVSQSWLPFISFALVMIVVVILIRLGANALQKMAELVLLGWLNKLAGVVLYAILYMLVLSVVLFFAEKLHLFDQNTIAASKVYSFIQPWGPKAIDGIGKLIPLFSDMFGSLTGFFESVGKTEGAVQ</sequence>
<gene>
    <name evidence="6" type="ORF">BC659_1664</name>
</gene>
<proteinExistence type="predicted"/>